<feature type="compositionally biased region" description="Polar residues" evidence="6">
    <location>
        <begin position="124"/>
        <end position="139"/>
    </location>
</feature>
<dbReference type="Pfam" id="PF00642">
    <property type="entry name" value="zf-CCCH"/>
    <property type="match status" value="1"/>
</dbReference>
<dbReference type="Proteomes" id="UP000646827">
    <property type="component" value="Unassembled WGS sequence"/>
</dbReference>
<dbReference type="SMART" id="SM00356">
    <property type="entry name" value="ZnF_C3H1"/>
    <property type="match status" value="5"/>
</dbReference>
<feature type="domain" description="C3H1-type" evidence="7">
    <location>
        <begin position="340"/>
        <end position="366"/>
    </location>
</feature>
<dbReference type="FunFam" id="4.10.1000.10:FF:000022">
    <property type="entry name" value="Zinc finger CCCH domain-containing protein 7"/>
    <property type="match status" value="1"/>
</dbReference>
<feature type="zinc finger region" description="C3H1-type" evidence="5">
    <location>
        <begin position="316"/>
        <end position="339"/>
    </location>
</feature>
<sequence length="588" mass="66570">MSTNAELLQRIAQLSGAIQQHQNSQSSNNNNNSNNHRGRGSLIQRGRQWTSRGRGGPVNRTLNNTAVPFSHNKKLVLNQSSPSTAFSATNSHNKKLVLNQPPSTTLITNATSTTPTSHNKKLILNQSSTSMSNNNINKNTSYPTFTPSSSYTQPRSTTGSSRSTPPISEPKRVLINDVSFLVKGKKLIREDKLNVRPAAKAATVIAASAKLPATGSHVLVSRRLIHGRRDRNGNMSIGQVPRKVIKKVKPQRSKRGNMVLVREPEGYIRQGRSGKSLVLKTKRLIRRSNCGMFTRYGVCPKGPRCTFLHDRNHRAICPKFIQNRCRKSETDCRLSHTPTPNIMPHCVHFQRGKCNNTDCIFMHVRVRPDAPVCRSFAMEGYCTKGLECREKHIHVCPEFAETGKCSNANCRLPHVARRTAAEAETKESITAGIVRPGSWVSTAYFNAQKQAKRKMVEEKKQQKKGNMEWKHPTLQQQEQLQQEKVQLSEQQQHQPIKKTREEEEEEGFVRLFDDIDDDENGWAQYTSRQDDSHEELRFNEEESEDEEVEEEEDEEDFSDDSDDSGSDSEEDYEEFEIADEDGDTIMEK</sequence>
<evidence type="ECO:0000259" key="7">
    <source>
        <dbReference type="PROSITE" id="PS50103"/>
    </source>
</evidence>
<dbReference type="EMBL" id="JAEPRB010000163">
    <property type="protein sequence ID" value="KAG2219804.1"/>
    <property type="molecule type" value="Genomic_DNA"/>
</dbReference>
<keyword evidence="1 5" id="KW-0479">Metal-binding</keyword>
<evidence type="ECO:0000313" key="8">
    <source>
        <dbReference type="EMBL" id="KAG2219804.1"/>
    </source>
</evidence>
<keyword evidence="2" id="KW-0677">Repeat</keyword>
<keyword evidence="3 5" id="KW-0863">Zinc-finger</keyword>
<dbReference type="PANTHER" id="PTHR46156:SF1">
    <property type="entry name" value="ZINC FINGER CCCH DOMAIN-CONTAINING PROTEIN 3"/>
    <property type="match status" value="1"/>
</dbReference>
<feature type="domain" description="C3H1-type" evidence="7">
    <location>
        <begin position="367"/>
        <end position="395"/>
    </location>
</feature>
<dbReference type="InterPro" id="IPR000571">
    <property type="entry name" value="Znf_CCCH"/>
</dbReference>
<feature type="compositionally biased region" description="Low complexity" evidence="6">
    <location>
        <begin position="103"/>
        <end position="117"/>
    </location>
</feature>
<evidence type="ECO:0000256" key="6">
    <source>
        <dbReference type="SAM" id="MobiDB-lite"/>
    </source>
</evidence>
<evidence type="ECO:0000256" key="4">
    <source>
        <dbReference type="ARBA" id="ARBA00022833"/>
    </source>
</evidence>
<organism evidence="8 9">
    <name type="scientific">Circinella minor</name>
    <dbReference type="NCBI Taxonomy" id="1195481"/>
    <lineage>
        <taxon>Eukaryota</taxon>
        <taxon>Fungi</taxon>
        <taxon>Fungi incertae sedis</taxon>
        <taxon>Mucoromycota</taxon>
        <taxon>Mucoromycotina</taxon>
        <taxon>Mucoromycetes</taxon>
        <taxon>Mucorales</taxon>
        <taxon>Lichtheimiaceae</taxon>
        <taxon>Circinella</taxon>
    </lineage>
</organism>
<feature type="compositionally biased region" description="Low complexity" evidence="6">
    <location>
        <begin position="19"/>
        <end position="35"/>
    </location>
</feature>
<evidence type="ECO:0000256" key="3">
    <source>
        <dbReference type="ARBA" id="ARBA00022771"/>
    </source>
</evidence>
<dbReference type="GO" id="GO:0005634">
    <property type="term" value="C:nucleus"/>
    <property type="evidence" value="ECO:0007669"/>
    <property type="project" value="TreeGrafter"/>
</dbReference>
<name>A0A8H7VM90_9FUNG</name>
<feature type="zinc finger region" description="C3H1-type" evidence="5">
    <location>
        <begin position="367"/>
        <end position="395"/>
    </location>
</feature>
<accession>A0A8H7VM90</accession>
<dbReference type="AlphaFoldDB" id="A0A8H7VM90"/>
<dbReference type="OrthoDB" id="410307at2759"/>
<feature type="compositionally biased region" description="Basic and acidic residues" evidence="6">
    <location>
        <begin position="455"/>
        <end position="471"/>
    </location>
</feature>
<feature type="compositionally biased region" description="Low complexity" evidence="6">
    <location>
        <begin position="474"/>
        <end position="494"/>
    </location>
</feature>
<keyword evidence="9" id="KW-1185">Reference proteome</keyword>
<feature type="compositionally biased region" description="Low complexity" evidence="6">
    <location>
        <begin position="140"/>
        <end position="166"/>
    </location>
</feature>
<dbReference type="SUPFAM" id="SSF90229">
    <property type="entry name" value="CCCH zinc finger"/>
    <property type="match status" value="2"/>
</dbReference>
<feature type="zinc finger region" description="C3H1-type" evidence="5">
    <location>
        <begin position="340"/>
        <end position="366"/>
    </location>
</feature>
<feature type="compositionally biased region" description="Basic and acidic residues" evidence="6">
    <location>
        <begin position="528"/>
        <end position="540"/>
    </location>
</feature>
<gene>
    <name evidence="8" type="ORF">INT45_001136</name>
</gene>
<proteinExistence type="predicted"/>
<feature type="zinc finger region" description="C3H1-type" evidence="5">
    <location>
        <begin position="284"/>
        <end position="312"/>
    </location>
</feature>
<evidence type="ECO:0000313" key="9">
    <source>
        <dbReference type="Proteomes" id="UP000646827"/>
    </source>
</evidence>
<dbReference type="InterPro" id="IPR036855">
    <property type="entry name" value="Znf_CCCH_sf"/>
</dbReference>
<evidence type="ECO:0000256" key="2">
    <source>
        <dbReference type="ARBA" id="ARBA00022737"/>
    </source>
</evidence>
<feature type="region of interest" description="Disordered" evidence="6">
    <location>
        <begin position="17"/>
        <end position="66"/>
    </location>
</feature>
<dbReference type="Gene3D" id="6.10.250.3220">
    <property type="match status" value="1"/>
</dbReference>
<feature type="domain" description="C3H1-type" evidence="7">
    <location>
        <begin position="316"/>
        <end position="339"/>
    </location>
</feature>
<dbReference type="GO" id="GO:0008270">
    <property type="term" value="F:zinc ion binding"/>
    <property type="evidence" value="ECO:0007669"/>
    <property type="project" value="UniProtKB-KW"/>
</dbReference>
<feature type="compositionally biased region" description="Acidic residues" evidence="6">
    <location>
        <begin position="541"/>
        <end position="588"/>
    </location>
</feature>
<keyword evidence="4 5" id="KW-0862">Zinc</keyword>
<dbReference type="PANTHER" id="PTHR46156">
    <property type="entry name" value="CCCH ZINGC FINGER"/>
    <property type="match status" value="1"/>
</dbReference>
<comment type="caution">
    <text evidence="8">The sequence shown here is derived from an EMBL/GenBank/DDBJ whole genome shotgun (WGS) entry which is preliminary data.</text>
</comment>
<dbReference type="PROSITE" id="PS50103">
    <property type="entry name" value="ZF_C3H1"/>
    <property type="match status" value="4"/>
</dbReference>
<reference evidence="8 9" key="1">
    <citation type="submission" date="2020-12" db="EMBL/GenBank/DDBJ databases">
        <title>Metabolic potential, ecology and presence of endohyphal bacteria is reflected in genomic diversity of Mucoromycotina.</title>
        <authorList>
            <person name="Muszewska A."/>
            <person name="Okrasinska A."/>
            <person name="Steczkiewicz K."/>
            <person name="Drgas O."/>
            <person name="Orlowska M."/>
            <person name="Perlinska-Lenart U."/>
            <person name="Aleksandrzak-Piekarczyk T."/>
            <person name="Szatraj K."/>
            <person name="Zielenkiewicz U."/>
            <person name="Pilsyk S."/>
            <person name="Malc E."/>
            <person name="Mieczkowski P."/>
            <person name="Kruszewska J.S."/>
            <person name="Biernat P."/>
            <person name="Pawlowska J."/>
        </authorList>
    </citation>
    <scope>NUCLEOTIDE SEQUENCE [LARGE SCALE GENOMIC DNA]</scope>
    <source>
        <strain evidence="8 9">CBS 142.35</strain>
    </source>
</reference>
<protein>
    <recommendedName>
        <fullName evidence="7">C3H1-type domain-containing protein</fullName>
    </recommendedName>
</protein>
<evidence type="ECO:0000256" key="1">
    <source>
        <dbReference type="ARBA" id="ARBA00022723"/>
    </source>
</evidence>
<dbReference type="Gene3D" id="4.10.1000.10">
    <property type="entry name" value="Zinc finger, CCCH-type"/>
    <property type="match status" value="2"/>
</dbReference>
<feature type="region of interest" description="Disordered" evidence="6">
    <location>
        <begin position="83"/>
        <end position="170"/>
    </location>
</feature>
<evidence type="ECO:0000256" key="5">
    <source>
        <dbReference type="PROSITE-ProRule" id="PRU00723"/>
    </source>
</evidence>
<feature type="region of interest" description="Disordered" evidence="6">
    <location>
        <begin position="455"/>
        <end position="588"/>
    </location>
</feature>
<feature type="domain" description="C3H1-type" evidence="7">
    <location>
        <begin position="284"/>
        <end position="312"/>
    </location>
</feature>